<evidence type="ECO:0000256" key="6">
    <source>
        <dbReference type="SAM" id="MobiDB-lite"/>
    </source>
</evidence>
<dbReference type="FunFam" id="1.10.287.610:FF:000001">
    <property type="entry name" value="30S ribosomal protein S2"/>
    <property type="match status" value="1"/>
</dbReference>
<dbReference type="InterPro" id="IPR023591">
    <property type="entry name" value="Ribosomal_uS2_flav_dom_sf"/>
</dbReference>
<evidence type="ECO:0000256" key="4">
    <source>
        <dbReference type="ARBA" id="ARBA00035256"/>
    </source>
</evidence>
<dbReference type="AlphaFoldDB" id="A0A9D8K8Y4"/>
<keyword evidence="2 5" id="KW-0689">Ribosomal protein</keyword>
<name>A0A9D8K8Y4_9DELT</name>
<evidence type="ECO:0000313" key="7">
    <source>
        <dbReference type="EMBL" id="MBN1571675.1"/>
    </source>
</evidence>
<dbReference type="InterPro" id="IPR005706">
    <property type="entry name" value="Ribosomal_uS2_bac/mit/plastid"/>
</dbReference>
<accession>A0A9D8K8Y4</accession>
<keyword evidence="3 5" id="KW-0687">Ribonucleoprotein</keyword>
<dbReference type="HAMAP" id="MF_00291_B">
    <property type="entry name" value="Ribosomal_uS2_B"/>
    <property type="match status" value="1"/>
</dbReference>
<gene>
    <name evidence="5 7" type="primary">rpsB</name>
    <name evidence="7" type="ORF">JW984_00590</name>
</gene>
<evidence type="ECO:0000256" key="2">
    <source>
        <dbReference type="ARBA" id="ARBA00022980"/>
    </source>
</evidence>
<dbReference type="SUPFAM" id="SSF52313">
    <property type="entry name" value="Ribosomal protein S2"/>
    <property type="match status" value="1"/>
</dbReference>
<dbReference type="InterPro" id="IPR001865">
    <property type="entry name" value="Ribosomal_uS2"/>
</dbReference>
<protein>
    <recommendedName>
        <fullName evidence="4 5">Small ribosomal subunit protein uS2</fullName>
    </recommendedName>
</protein>
<reference evidence="7" key="1">
    <citation type="journal article" date="2021" name="Environ. Microbiol.">
        <title>Genomic characterization of three novel Desulfobacterota classes expand the metabolic and phylogenetic diversity of the phylum.</title>
        <authorList>
            <person name="Murphy C.L."/>
            <person name="Biggerstaff J."/>
            <person name="Eichhorn A."/>
            <person name="Ewing E."/>
            <person name="Shahan R."/>
            <person name="Soriano D."/>
            <person name="Stewart S."/>
            <person name="VanMol K."/>
            <person name="Walker R."/>
            <person name="Walters P."/>
            <person name="Elshahed M.S."/>
            <person name="Youssef N.H."/>
        </authorList>
    </citation>
    <scope>NUCLEOTIDE SEQUENCE</scope>
    <source>
        <strain evidence="7">Zod_Metabat.24</strain>
    </source>
</reference>
<proteinExistence type="inferred from homology"/>
<dbReference type="GO" id="GO:0022627">
    <property type="term" value="C:cytosolic small ribosomal subunit"/>
    <property type="evidence" value="ECO:0007669"/>
    <property type="project" value="TreeGrafter"/>
</dbReference>
<comment type="similarity">
    <text evidence="1 5">Belongs to the universal ribosomal protein uS2 family.</text>
</comment>
<dbReference type="CDD" id="cd01425">
    <property type="entry name" value="RPS2"/>
    <property type="match status" value="1"/>
</dbReference>
<dbReference type="PANTHER" id="PTHR12534">
    <property type="entry name" value="30S RIBOSOMAL PROTEIN S2 PROKARYOTIC AND ORGANELLAR"/>
    <property type="match status" value="1"/>
</dbReference>
<comment type="caution">
    <text evidence="7">The sequence shown here is derived from an EMBL/GenBank/DDBJ whole genome shotgun (WGS) entry which is preliminary data.</text>
</comment>
<feature type="compositionally biased region" description="Basic and acidic residues" evidence="6">
    <location>
        <begin position="243"/>
        <end position="255"/>
    </location>
</feature>
<dbReference type="InterPro" id="IPR018130">
    <property type="entry name" value="Ribosomal_uS2_CS"/>
</dbReference>
<feature type="compositionally biased region" description="Acidic residues" evidence="6">
    <location>
        <begin position="278"/>
        <end position="293"/>
    </location>
</feature>
<feature type="region of interest" description="Disordered" evidence="6">
    <location>
        <begin position="234"/>
        <end position="293"/>
    </location>
</feature>
<dbReference type="Proteomes" id="UP000809273">
    <property type="component" value="Unassembled WGS sequence"/>
</dbReference>
<dbReference type="PROSITE" id="PS00962">
    <property type="entry name" value="RIBOSOMAL_S2_1"/>
    <property type="match status" value="1"/>
</dbReference>
<dbReference type="Gene3D" id="1.10.287.610">
    <property type="entry name" value="Helix hairpin bin"/>
    <property type="match status" value="1"/>
</dbReference>
<evidence type="ECO:0000256" key="5">
    <source>
        <dbReference type="HAMAP-Rule" id="MF_00291"/>
    </source>
</evidence>
<dbReference type="PANTHER" id="PTHR12534:SF0">
    <property type="entry name" value="SMALL RIBOSOMAL SUBUNIT PROTEIN US2M"/>
    <property type="match status" value="1"/>
</dbReference>
<reference evidence="7" key="2">
    <citation type="submission" date="2021-01" db="EMBL/GenBank/DDBJ databases">
        <authorList>
            <person name="Hahn C.R."/>
            <person name="Youssef N.H."/>
            <person name="Elshahed M."/>
        </authorList>
    </citation>
    <scope>NUCLEOTIDE SEQUENCE</scope>
    <source>
        <strain evidence="7">Zod_Metabat.24</strain>
    </source>
</reference>
<dbReference type="GO" id="GO:0006412">
    <property type="term" value="P:translation"/>
    <property type="evidence" value="ECO:0007669"/>
    <property type="project" value="UniProtKB-UniRule"/>
</dbReference>
<dbReference type="PRINTS" id="PR00395">
    <property type="entry name" value="RIBOSOMALS2"/>
</dbReference>
<dbReference type="EMBL" id="JAFGIX010000003">
    <property type="protein sequence ID" value="MBN1571675.1"/>
    <property type="molecule type" value="Genomic_DNA"/>
</dbReference>
<sequence length="293" mass="32323">MSYISMKELLEAGVHFGHQTKRWNPKMKKYIFGARNGIYIIDLQKTIKLFDDAYEFVRELSNDGGTVLFVGTKRQAQEAIAEEAGRCGMHNVNGRWLGGTLTNFSTIKKSIDRLKKLEALLADSSAESLSKKERLSLARQKEKLEKNLGGIKDMEGIPECIFVVDPRKERIAIHEAKKLEIPIIAVVDTNCDPEQIDFVIPGNDDAIRAIRLFASRIADAILEGKKQKGVEVIEGMGDDESDEKPTEVKYEEAKVDAASSDADGTGEGEGENATADVDVTEADGDTTEEDVEA</sequence>
<organism evidence="7 8">
    <name type="scientific">Candidatus Zymogenus saltonus</name>
    <dbReference type="NCBI Taxonomy" id="2844893"/>
    <lineage>
        <taxon>Bacteria</taxon>
        <taxon>Deltaproteobacteria</taxon>
        <taxon>Candidatus Zymogenia</taxon>
        <taxon>Candidatus Zymogeniales</taxon>
        <taxon>Candidatus Zymogenaceae</taxon>
        <taxon>Candidatus Zymogenus</taxon>
    </lineage>
</organism>
<evidence type="ECO:0000313" key="8">
    <source>
        <dbReference type="Proteomes" id="UP000809273"/>
    </source>
</evidence>
<evidence type="ECO:0000256" key="1">
    <source>
        <dbReference type="ARBA" id="ARBA00006242"/>
    </source>
</evidence>
<dbReference type="NCBIfam" id="TIGR01011">
    <property type="entry name" value="rpsB_bact"/>
    <property type="match status" value="1"/>
</dbReference>
<dbReference type="GO" id="GO:0003735">
    <property type="term" value="F:structural constituent of ribosome"/>
    <property type="evidence" value="ECO:0007669"/>
    <property type="project" value="InterPro"/>
</dbReference>
<dbReference type="Pfam" id="PF00318">
    <property type="entry name" value="Ribosomal_S2"/>
    <property type="match status" value="1"/>
</dbReference>
<dbReference type="Gene3D" id="3.40.50.10490">
    <property type="entry name" value="Glucose-6-phosphate isomerase like protein, domain 1"/>
    <property type="match status" value="1"/>
</dbReference>
<evidence type="ECO:0000256" key="3">
    <source>
        <dbReference type="ARBA" id="ARBA00023274"/>
    </source>
</evidence>